<dbReference type="Gene3D" id="1.10.132.20">
    <property type="entry name" value="Ribosome-recycling factor"/>
    <property type="match status" value="1"/>
</dbReference>
<organism evidence="6 7">
    <name type="scientific">Cotesia glomerata</name>
    <name type="common">Lepidopteran parasitic wasp</name>
    <name type="synonym">Apanteles glomeratus</name>
    <dbReference type="NCBI Taxonomy" id="32391"/>
    <lineage>
        <taxon>Eukaryota</taxon>
        <taxon>Metazoa</taxon>
        <taxon>Ecdysozoa</taxon>
        <taxon>Arthropoda</taxon>
        <taxon>Hexapoda</taxon>
        <taxon>Insecta</taxon>
        <taxon>Pterygota</taxon>
        <taxon>Neoptera</taxon>
        <taxon>Endopterygota</taxon>
        <taxon>Hymenoptera</taxon>
        <taxon>Apocrita</taxon>
        <taxon>Ichneumonoidea</taxon>
        <taxon>Braconidae</taxon>
        <taxon>Microgastrinae</taxon>
        <taxon>Cotesia</taxon>
    </lineage>
</organism>
<dbReference type="Gene3D" id="3.30.1360.40">
    <property type="match status" value="1"/>
</dbReference>
<dbReference type="EMBL" id="JAHXZJ010002609">
    <property type="protein sequence ID" value="KAH0539567.1"/>
    <property type="molecule type" value="Genomic_DNA"/>
</dbReference>
<dbReference type="Proteomes" id="UP000826195">
    <property type="component" value="Unassembled WGS sequence"/>
</dbReference>
<dbReference type="InterPro" id="IPR002661">
    <property type="entry name" value="Ribosome_recyc_fac"/>
</dbReference>
<dbReference type="GO" id="GO:0043023">
    <property type="term" value="F:ribosomal large subunit binding"/>
    <property type="evidence" value="ECO:0007669"/>
    <property type="project" value="TreeGrafter"/>
</dbReference>
<comment type="caution">
    <text evidence="6">The sequence shown here is derived from an EMBL/GenBank/DDBJ whole genome shotgun (WGS) entry which is preliminary data.</text>
</comment>
<gene>
    <name evidence="6" type="ORF">KQX54_005670</name>
</gene>
<evidence type="ECO:0000313" key="7">
    <source>
        <dbReference type="Proteomes" id="UP000826195"/>
    </source>
</evidence>
<dbReference type="GO" id="GO:0005739">
    <property type="term" value="C:mitochondrion"/>
    <property type="evidence" value="ECO:0007669"/>
    <property type="project" value="TreeGrafter"/>
</dbReference>
<dbReference type="SUPFAM" id="SSF55194">
    <property type="entry name" value="Ribosome recycling factor, RRF"/>
    <property type="match status" value="1"/>
</dbReference>
<dbReference type="InterPro" id="IPR023584">
    <property type="entry name" value="Ribosome_recyc_fac_dom"/>
</dbReference>
<dbReference type="InterPro" id="IPR036191">
    <property type="entry name" value="RRF_sf"/>
</dbReference>
<sequence>MSWVLKLRLLKPHSIFSLNNITTDLSVKYYARYIINNKYSTYRNNRSIFCKFNDSIIGASMYVNNVNKRLFFVSRVLDKGKEKGDKKKKVEKAQHIDLLEARQVMDVDKYTSQLDYALEELKNSYIKHLTLRSSVGAIEQVTVHFEGEDYMLQDLTQIVHKPKTVVVNVTSFPQAIPQILDALSKSGLNLNPQQDGTTLFIPIPKVTKEYREGMAKNAKALFVKCRDNIKDVRNREFKNLKKVPSINEDQMRRVQSQLEALCDKYIKQAEGILDTKQKELLKTSD</sequence>
<evidence type="ECO:0000313" key="6">
    <source>
        <dbReference type="EMBL" id="KAH0539567.1"/>
    </source>
</evidence>
<dbReference type="Pfam" id="PF01765">
    <property type="entry name" value="RRF"/>
    <property type="match status" value="1"/>
</dbReference>
<dbReference type="GO" id="GO:0006412">
    <property type="term" value="P:translation"/>
    <property type="evidence" value="ECO:0007669"/>
    <property type="project" value="UniProtKB-KW"/>
</dbReference>
<dbReference type="PANTHER" id="PTHR20982:SF3">
    <property type="entry name" value="MITOCHONDRIAL RIBOSOME RECYCLING FACTOR PSEUDO 1"/>
    <property type="match status" value="1"/>
</dbReference>
<evidence type="ECO:0000256" key="2">
    <source>
        <dbReference type="ARBA" id="ARBA00020581"/>
    </source>
</evidence>
<reference evidence="6 7" key="1">
    <citation type="journal article" date="2021" name="J. Hered.">
        <title>A chromosome-level genome assembly of the parasitoid wasp, Cotesia glomerata (Hymenoptera: Braconidae).</title>
        <authorList>
            <person name="Pinto B.J."/>
            <person name="Weis J.J."/>
            <person name="Gamble T."/>
            <person name="Ode P.J."/>
            <person name="Paul R."/>
            <person name="Zaspel J.M."/>
        </authorList>
    </citation>
    <scope>NUCLEOTIDE SEQUENCE [LARGE SCALE GENOMIC DNA]</scope>
    <source>
        <strain evidence="6">CgM1</strain>
    </source>
</reference>
<evidence type="ECO:0000259" key="5">
    <source>
        <dbReference type="Pfam" id="PF01765"/>
    </source>
</evidence>
<proteinExistence type="inferred from homology"/>
<dbReference type="PANTHER" id="PTHR20982">
    <property type="entry name" value="RIBOSOME RECYCLING FACTOR"/>
    <property type="match status" value="1"/>
</dbReference>
<evidence type="ECO:0000256" key="4">
    <source>
        <dbReference type="ARBA" id="ARBA00033107"/>
    </source>
</evidence>
<feature type="domain" description="Ribosome recycling factor" evidence="5">
    <location>
        <begin position="121"/>
        <end position="281"/>
    </location>
</feature>
<name>A0AAV7HWD6_COTGL</name>
<accession>A0AAV7HWD6</accession>
<comment type="similarity">
    <text evidence="1">Belongs to the RRF family.</text>
</comment>
<protein>
    <recommendedName>
        <fullName evidence="2">Ribosome-recycling factor, mitochondrial</fullName>
    </recommendedName>
    <alternativeName>
        <fullName evidence="4">Ribosome-releasing factor, mitochondrial</fullName>
    </alternativeName>
</protein>
<keyword evidence="7" id="KW-1185">Reference proteome</keyword>
<keyword evidence="3" id="KW-0648">Protein biosynthesis</keyword>
<evidence type="ECO:0000256" key="3">
    <source>
        <dbReference type="ARBA" id="ARBA00022917"/>
    </source>
</evidence>
<dbReference type="AlphaFoldDB" id="A0AAV7HWD6"/>
<evidence type="ECO:0000256" key="1">
    <source>
        <dbReference type="ARBA" id="ARBA00005912"/>
    </source>
</evidence>